<feature type="non-terminal residue" evidence="2">
    <location>
        <position position="1"/>
    </location>
</feature>
<keyword evidence="3" id="KW-1185">Reference proteome</keyword>
<evidence type="ECO:0000313" key="2">
    <source>
        <dbReference type="EMBL" id="GMR41609.1"/>
    </source>
</evidence>
<proteinExistence type="predicted"/>
<dbReference type="AlphaFoldDB" id="A0AAN4ZLN4"/>
<comment type="caution">
    <text evidence="2">The sequence shown here is derived from an EMBL/GenBank/DDBJ whole genome shotgun (WGS) entry which is preliminary data.</text>
</comment>
<name>A0AAN4ZLN4_9BILA</name>
<accession>A0AAN4ZLN4</accession>
<feature type="compositionally biased region" description="Pro residues" evidence="1">
    <location>
        <begin position="107"/>
        <end position="125"/>
    </location>
</feature>
<dbReference type="Proteomes" id="UP001328107">
    <property type="component" value="Unassembled WGS sequence"/>
</dbReference>
<feature type="region of interest" description="Disordered" evidence="1">
    <location>
        <begin position="95"/>
        <end position="145"/>
    </location>
</feature>
<evidence type="ECO:0000256" key="1">
    <source>
        <dbReference type="SAM" id="MobiDB-lite"/>
    </source>
</evidence>
<feature type="region of interest" description="Disordered" evidence="1">
    <location>
        <begin position="29"/>
        <end position="77"/>
    </location>
</feature>
<protein>
    <submittedName>
        <fullName evidence="2">Uncharacterized protein</fullName>
    </submittedName>
</protein>
<feature type="compositionally biased region" description="Low complexity" evidence="1">
    <location>
        <begin position="32"/>
        <end position="46"/>
    </location>
</feature>
<organism evidence="2 3">
    <name type="scientific">Pristionchus mayeri</name>
    <dbReference type="NCBI Taxonomy" id="1317129"/>
    <lineage>
        <taxon>Eukaryota</taxon>
        <taxon>Metazoa</taxon>
        <taxon>Ecdysozoa</taxon>
        <taxon>Nematoda</taxon>
        <taxon>Chromadorea</taxon>
        <taxon>Rhabditida</taxon>
        <taxon>Rhabditina</taxon>
        <taxon>Diplogasteromorpha</taxon>
        <taxon>Diplogasteroidea</taxon>
        <taxon>Neodiplogasteridae</taxon>
        <taxon>Pristionchus</taxon>
    </lineage>
</organism>
<gene>
    <name evidence="2" type="ORF">PMAYCL1PPCAC_11804</name>
</gene>
<evidence type="ECO:0000313" key="3">
    <source>
        <dbReference type="Proteomes" id="UP001328107"/>
    </source>
</evidence>
<reference evidence="3" key="1">
    <citation type="submission" date="2022-10" db="EMBL/GenBank/DDBJ databases">
        <title>Genome assembly of Pristionchus species.</title>
        <authorList>
            <person name="Yoshida K."/>
            <person name="Sommer R.J."/>
        </authorList>
    </citation>
    <scope>NUCLEOTIDE SEQUENCE [LARGE SCALE GENOMIC DNA]</scope>
    <source>
        <strain evidence="3">RS5460</strain>
    </source>
</reference>
<sequence length="164" mass="17863">SSSLSPSPSTLSRPCNAHSHLFMNSSINLFDLPSTSSGDRSSSSSDLPPPPLPPRLKRTRSDRANLRTRSIPRDHRRAHSDFVYIEDLISTGLSRLDKMEGGRSVISPPPPPSPSPRPPPSPSPSSSPSVLPLPQSTRSMTPLARFRRSTRKLLCCLKQCDADS</sequence>
<dbReference type="EMBL" id="BTRK01000003">
    <property type="protein sequence ID" value="GMR41609.1"/>
    <property type="molecule type" value="Genomic_DNA"/>
</dbReference>